<evidence type="ECO:0000256" key="7">
    <source>
        <dbReference type="ARBA" id="ARBA00022692"/>
    </source>
</evidence>
<gene>
    <name evidence="13" type="ordered locus">Hore_09280</name>
</gene>
<feature type="transmembrane region" description="Helical" evidence="12">
    <location>
        <begin position="423"/>
        <end position="441"/>
    </location>
</feature>
<keyword evidence="9" id="KW-0406">Ion transport</keyword>
<feature type="transmembrane region" description="Helical" evidence="12">
    <location>
        <begin position="398"/>
        <end position="417"/>
    </location>
</feature>
<comment type="function">
    <text evidence="1">Multidrug efflux pump.</text>
</comment>
<evidence type="ECO:0000256" key="12">
    <source>
        <dbReference type="SAM" id="Phobius"/>
    </source>
</evidence>
<accession>B8CWL5</accession>
<dbReference type="NCBIfam" id="TIGR00797">
    <property type="entry name" value="matE"/>
    <property type="match status" value="1"/>
</dbReference>
<keyword evidence="10 12" id="KW-0472">Membrane</keyword>
<organism evidence="13 14">
    <name type="scientific">Halothermothrix orenii (strain H 168 / OCM 544 / DSM 9562)</name>
    <dbReference type="NCBI Taxonomy" id="373903"/>
    <lineage>
        <taxon>Bacteria</taxon>
        <taxon>Bacillati</taxon>
        <taxon>Bacillota</taxon>
        <taxon>Clostridia</taxon>
        <taxon>Halanaerobiales</taxon>
        <taxon>Halothermotrichaceae</taxon>
        <taxon>Halothermothrix</taxon>
    </lineage>
</organism>
<dbReference type="PANTHER" id="PTHR43298">
    <property type="entry name" value="MULTIDRUG RESISTANCE PROTEIN NORM-RELATED"/>
    <property type="match status" value="1"/>
</dbReference>
<feature type="transmembrane region" description="Helical" evidence="12">
    <location>
        <begin position="137"/>
        <end position="156"/>
    </location>
</feature>
<evidence type="ECO:0000256" key="5">
    <source>
        <dbReference type="ARBA" id="ARBA00022449"/>
    </source>
</evidence>
<dbReference type="GO" id="GO:0005886">
    <property type="term" value="C:plasma membrane"/>
    <property type="evidence" value="ECO:0007669"/>
    <property type="project" value="UniProtKB-SubCell"/>
</dbReference>
<keyword evidence="4" id="KW-0813">Transport</keyword>
<dbReference type="InterPro" id="IPR050222">
    <property type="entry name" value="MATE_MdtK"/>
</dbReference>
<dbReference type="Pfam" id="PF01554">
    <property type="entry name" value="MatE"/>
    <property type="match status" value="2"/>
</dbReference>
<feature type="transmembrane region" description="Helical" evidence="12">
    <location>
        <begin position="289"/>
        <end position="309"/>
    </location>
</feature>
<evidence type="ECO:0000256" key="4">
    <source>
        <dbReference type="ARBA" id="ARBA00022448"/>
    </source>
</evidence>
<dbReference type="InterPro" id="IPR002528">
    <property type="entry name" value="MATE_fam"/>
</dbReference>
<dbReference type="HOGENOM" id="CLU_012893_5_3_9"/>
<evidence type="ECO:0000313" key="14">
    <source>
        <dbReference type="Proteomes" id="UP000000719"/>
    </source>
</evidence>
<feature type="transmembrane region" description="Helical" evidence="12">
    <location>
        <begin position="99"/>
        <end position="117"/>
    </location>
</feature>
<dbReference type="InterPro" id="IPR048279">
    <property type="entry name" value="MdtK-like"/>
</dbReference>
<dbReference type="GO" id="GO:0015297">
    <property type="term" value="F:antiporter activity"/>
    <property type="evidence" value="ECO:0007669"/>
    <property type="project" value="UniProtKB-KW"/>
</dbReference>
<dbReference type="AlphaFoldDB" id="B8CWL5"/>
<feature type="transmembrane region" description="Helical" evidence="12">
    <location>
        <begin position="321"/>
        <end position="345"/>
    </location>
</feature>
<keyword evidence="5" id="KW-0050">Antiport</keyword>
<feature type="transmembrane region" description="Helical" evidence="12">
    <location>
        <begin position="168"/>
        <end position="191"/>
    </location>
</feature>
<evidence type="ECO:0000256" key="10">
    <source>
        <dbReference type="ARBA" id="ARBA00023136"/>
    </source>
</evidence>
<sequence>MLLINEINRRKEMIKNILVLAFPAVMEMSLNTMLGFADTLMISRIIGKEGLAAVGFANQIIFTLIFIFSSFNAGATAMVARSYGEKNYKRLNKIVGENLTLNLFIGIIIFMASYFYGDQILKVFDISKNVYQMGLSYLKVVSFSQLFMFISFAAAASLRGAGDTKTPMYITGMANILNIFGNYALMTGFYVFPELGIAGAALSTTISRAIAAFLYLYILISGERKIKLHFHSLRISTYIIKPLWKLSYAAALEQFFMQLAFFTNGIIISKLDTTSEAAFRILINIESTSFMPAIGIAIATTTLVGKHLGEKNPEKSLDTGYTAALLGIVWGIFMGTIFFLLPVPILSIFTSESPLISRAINSLKIAGFNQPLLAFMIIMAGALRGAGDTRGAMILTSLRLWTIFIPLSYVFAIILQYGVAGVWIAEISSFIIFSILINRRFKSMKWAKIKIFD</sequence>
<dbReference type="EMBL" id="CP001098">
    <property type="protein sequence ID" value="ACL69684.1"/>
    <property type="molecule type" value="Genomic_DNA"/>
</dbReference>
<keyword evidence="6" id="KW-1003">Cell membrane</keyword>
<feature type="transmembrane region" description="Helical" evidence="12">
    <location>
        <begin position="56"/>
        <end position="79"/>
    </location>
</feature>
<dbReference type="GO" id="GO:0006811">
    <property type="term" value="P:monoatomic ion transport"/>
    <property type="evidence" value="ECO:0007669"/>
    <property type="project" value="UniProtKB-KW"/>
</dbReference>
<dbReference type="STRING" id="373903.Hore_09280"/>
<evidence type="ECO:0000256" key="11">
    <source>
        <dbReference type="ARBA" id="ARBA00031636"/>
    </source>
</evidence>
<feature type="transmembrane region" description="Helical" evidence="12">
    <location>
        <begin position="17"/>
        <end position="36"/>
    </location>
</feature>
<feature type="transmembrane region" description="Helical" evidence="12">
    <location>
        <begin position="197"/>
        <end position="222"/>
    </location>
</feature>
<dbReference type="GO" id="GO:0042910">
    <property type="term" value="F:xenobiotic transmembrane transporter activity"/>
    <property type="evidence" value="ECO:0007669"/>
    <property type="project" value="InterPro"/>
</dbReference>
<reference evidence="13 14" key="1">
    <citation type="journal article" date="2009" name="PLoS ONE">
        <title>Genome analysis of the anaerobic thermohalophilic bacterium Halothermothrix orenii.</title>
        <authorList>
            <person name="Mavromatis K."/>
            <person name="Ivanova N."/>
            <person name="Anderson I."/>
            <person name="Lykidis A."/>
            <person name="Hooper S.D."/>
            <person name="Sun H."/>
            <person name="Kunin V."/>
            <person name="Lapidus A."/>
            <person name="Hugenholtz P."/>
            <person name="Patel B."/>
            <person name="Kyrpides N.C."/>
        </authorList>
    </citation>
    <scope>NUCLEOTIDE SEQUENCE [LARGE SCALE GENOMIC DNA]</scope>
    <source>
        <strain evidence="14">H 168 / OCM 544 / DSM 9562</strain>
    </source>
</reference>
<evidence type="ECO:0000256" key="1">
    <source>
        <dbReference type="ARBA" id="ARBA00003408"/>
    </source>
</evidence>
<evidence type="ECO:0000256" key="3">
    <source>
        <dbReference type="ARBA" id="ARBA00020268"/>
    </source>
</evidence>
<dbReference type="Proteomes" id="UP000000719">
    <property type="component" value="Chromosome"/>
</dbReference>
<keyword evidence="14" id="KW-1185">Reference proteome</keyword>
<evidence type="ECO:0000256" key="9">
    <source>
        <dbReference type="ARBA" id="ARBA00023065"/>
    </source>
</evidence>
<keyword evidence="8 12" id="KW-1133">Transmembrane helix</keyword>
<keyword evidence="7 12" id="KW-0812">Transmembrane</keyword>
<evidence type="ECO:0000313" key="13">
    <source>
        <dbReference type="EMBL" id="ACL69684.1"/>
    </source>
</evidence>
<name>B8CWL5_HALOH</name>
<dbReference type="PANTHER" id="PTHR43298:SF4">
    <property type="entry name" value="DRUG_SODIUM ANTIPORTER"/>
    <property type="match status" value="1"/>
</dbReference>
<dbReference type="PIRSF" id="PIRSF006603">
    <property type="entry name" value="DinF"/>
    <property type="match status" value="1"/>
</dbReference>
<feature type="transmembrane region" description="Helical" evidence="12">
    <location>
        <begin position="365"/>
        <end position="386"/>
    </location>
</feature>
<dbReference type="CDD" id="cd13137">
    <property type="entry name" value="MATE_NorM_like"/>
    <property type="match status" value="1"/>
</dbReference>
<protein>
    <recommendedName>
        <fullName evidence="3">Probable multidrug resistance protein NorM</fullName>
    </recommendedName>
    <alternativeName>
        <fullName evidence="11">Multidrug-efflux transporter</fullName>
    </alternativeName>
</protein>
<proteinExistence type="predicted"/>
<feature type="transmembrane region" description="Helical" evidence="12">
    <location>
        <begin position="243"/>
        <end position="269"/>
    </location>
</feature>
<dbReference type="RefSeq" id="WP_012635871.1">
    <property type="nucleotide sequence ID" value="NC_011899.1"/>
</dbReference>
<comment type="subcellular location">
    <subcellularLocation>
        <location evidence="2">Cell membrane</location>
        <topology evidence="2">Multi-pass membrane protein</topology>
    </subcellularLocation>
</comment>
<dbReference type="eggNOG" id="COG0534">
    <property type="taxonomic scope" value="Bacteria"/>
</dbReference>
<evidence type="ECO:0000256" key="2">
    <source>
        <dbReference type="ARBA" id="ARBA00004651"/>
    </source>
</evidence>
<dbReference type="KEGG" id="hor:Hore_09280"/>
<evidence type="ECO:0000256" key="6">
    <source>
        <dbReference type="ARBA" id="ARBA00022475"/>
    </source>
</evidence>
<evidence type="ECO:0000256" key="8">
    <source>
        <dbReference type="ARBA" id="ARBA00022989"/>
    </source>
</evidence>